<accession>A0A7J6SJW3</accession>
<feature type="transmembrane region" description="Helical" evidence="11">
    <location>
        <begin position="1476"/>
        <end position="1493"/>
    </location>
</feature>
<evidence type="ECO:0000256" key="10">
    <source>
        <dbReference type="SAM" id="MobiDB-lite"/>
    </source>
</evidence>
<dbReference type="SUPFAM" id="SSF103506">
    <property type="entry name" value="Mitochondrial carrier"/>
    <property type="match status" value="1"/>
</dbReference>
<dbReference type="SUPFAM" id="SSF50985">
    <property type="entry name" value="RCC1/BLIP-II"/>
    <property type="match status" value="1"/>
</dbReference>
<keyword evidence="5" id="KW-0677">Repeat</keyword>
<evidence type="ECO:0000256" key="2">
    <source>
        <dbReference type="ARBA" id="ARBA00006375"/>
    </source>
</evidence>
<evidence type="ECO:0000313" key="13">
    <source>
        <dbReference type="Proteomes" id="UP000574390"/>
    </source>
</evidence>
<dbReference type="Pfam" id="PF00415">
    <property type="entry name" value="RCC1"/>
    <property type="match status" value="3"/>
</dbReference>
<protein>
    <submittedName>
        <fullName evidence="12">Uncharacterized protein</fullName>
    </submittedName>
</protein>
<dbReference type="InterPro" id="IPR018108">
    <property type="entry name" value="MCP_transmembrane"/>
</dbReference>
<dbReference type="EMBL" id="JABANM010014463">
    <property type="protein sequence ID" value="KAF4732596.1"/>
    <property type="molecule type" value="Genomic_DNA"/>
</dbReference>
<dbReference type="Pfam" id="PF13540">
    <property type="entry name" value="RCC1_2"/>
    <property type="match status" value="1"/>
</dbReference>
<dbReference type="PROSITE" id="PS00626">
    <property type="entry name" value="RCC1_2"/>
    <property type="match status" value="1"/>
</dbReference>
<name>A0A7J6SJW3_PEROL</name>
<dbReference type="InterPro" id="IPR009091">
    <property type="entry name" value="RCC1/BLIP-II"/>
</dbReference>
<organism evidence="12 13">
    <name type="scientific">Perkinsus olseni</name>
    <name type="common">Perkinsus atlanticus</name>
    <dbReference type="NCBI Taxonomy" id="32597"/>
    <lineage>
        <taxon>Eukaryota</taxon>
        <taxon>Sar</taxon>
        <taxon>Alveolata</taxon>
        <taxon>Perkinsozoa</taxon>
        <taxon>Perkinsea</taxon>
        <taxon>Perkinsida</taxon>
        <taxon>Perkinsidae</taxon>
        <taxon>Perkinsus</taxon>
    </lineage>
</organism>
<evidence type="ECO:0000256" key="7">
    <source>
        <dbReference type="ARBA" id="ARBA00023136"/>
    </source>
</evidence>
<comment type="caution">
    <text evidence="12">The sequence shown here is derived from an EMBL/GenBank/DDBJ whole genome shotgun (WGS) entry which is preliminary data.</text>
</comment>
<keyword evidence="4 9" id="KW-0812">Transmembrane</keyword>
<feature type="repeat" description="RCC1" evidence="8">
    <location>
        <begin position="1125"/>
        <end position="1179"/>
    </location>
</feature>
<reference evidence="12 13" key="1">
    <citation type="submission" date="2020-04" db="EMBL/GenBank/DDBJ databases">
        <title>Perkinsus olseni comparative genomics.</title>
        <authorList>
            <person name="Bogema D.R."/>
        </authorList>
    </citation>
    <scope>NUCLEOTIDE SEQUENCE [LARGE SCALE GENOMIC DNA]</scope>
    <source>
        <strain evidence="12">ATCC PRA-205</strain>
    </source>
</reference>
<evidence type="ECO:0000256" key="6">
    <source>
        <dbReference type="ARBA" id="ARBA00022989"/>
    </source>
</evidence>
<feature type="repeat" description="Solcar" evidence="9">
    <location>
        <begin position="1316"/>
        <end position="1398"/>
    </location>
</feature>
<evidence type="ECO:0000256" key="8">
    <source>
        <dbReference type="PROSITE-ProRule" id="PRU00235"/>
    </source>
</evidence>
<dbReference type="Pfam" id="PF00153">
    <property type="entry name" value="Mito_carr"/>
    <property type="match status" value="3"/>
</dbReference>
<feature type="region of interest" description="Disordered" evidence="10">
    <location>
        <begin position="1"/>
        <end position="58"/>
    </location>
</feature>
<feature type="repeat" description="RCC1" evidence="8">
    <location>
        <begin position="997"/>
        <end position="1058"/>
    </location>
</feature>
<dbReference type="Pfam" id="PF10236">
    <property type="entry name" value="DAP3"/>
    <property type="match status" value="1"/>
</dbReference>
<evidence type="ECO:0000256" key="5">
    <source>
        <dbReference type="ARBA" id="ARBA00022737"/>
    </source>
</evidence>
<dbReference type="PRINTS" id="PR00633">
    <property type="entry name" value="RCCNDNSATION"/>
</dbReference>
<feature type="repeat" description="Solcar" evidence="9">
    <location>
        <begin position="1408"/>
        <end position="1496"/>
    </location>
</feature>
<feature type="compositionally biased region" description="Basic and acidic residues" evidence="10">
    <location>
        <begin position="1541"/>
        <end position="1550"/>
    </location>
</feature>
<dbReference type="PROSITE" id="PS50012">
    <property type="entry name" value="RCC1_3"/>
    <property type="match status" value="5"/>
</dbReference>
<keyword evidence="3" id="KW-0813">Transport</keyword>
<evidence type="ECO:0000313" key="12">
    <source>
        <dbReference type="EMBL" id="KAF4732596.1"/>
    </source>
</evidence>
<evidence type="ECO:0000256" key="9">
    <source>
        <dbReference type="PROSITE-ProRule" id="PRU00282"/>
    </source>
</evidence>
<comment type="subcellular location">
    <subcellularLocation>
        <location evidence="1">Membrane</location>
        <topology evidence="1">Multi-pass membrane protein</topology>
    </subcellularLocation>
</comment>
<dbReference type="InterPro" id="IPR000408">
    <property type="entry name" value="Reg_chr_condens"/>
</dbReference>
<feature type="repeat" description="RCC1" evidence="8">
    <location>
        <begin position="1180"/>
        <end position="1246"/>
    </location>
</feature>
<dbReference type="Proteomes" id="UP000574390">
    <property type="component" value="Unassembled WGS sequence"/>
</dbReference>
<feature type="repeat" description="RCC1" evidence="8">
    <location>
        <begin position="1059"/>
        <end position="1124"/>
    </location>
</feature>
<dbReference type="GO" id="GO:0016020">
    <property type="term" value="C:membrane"/>
    <property type="evidence" value="ECO:0007669"/>
    <property type="project" value="UniProtKB-SubCell"/>
</dbReference>
<dbReference type="PANTHER" id="PTHR45667">
    <property type="entry name" value="S-ADENOSYLMETHIONINE MITOCHONDRIAL CARRIER PROTEIN"/>
    <property type="match status" value="1"/>
</dbReference>
<evidence type="ECO:0000256" key="1">
    <source>
        <dbReference type="ARBA" id="ARBA00004141"/>
    </source>
</evidence>
<dbReference type="Gene3D" id="2.130.10.30">
    <property type="entry name" value="Regulator of chromosome condensation 1/beta-lactamase-inhibitor protein II"/>
    <property type="match status" value="2"/>
</dbReference>
<keyword evidence="6 11" id="KW-1133">Transmembrane helix</keyword>
<evidence type="ECO:0000256" key="4">
    <source>
        <dbReference type="ARBA" id="ARBA00022692"/>
    </source>
</evidence>
<feature type="repeat" description="Solcar" evidence="9">
    <location>
        <begin position="1237"/>
        <end position="1310"/>
    </location>
</feature>
<feature type="repeat" description="RCC1" evidence="8">
    <location>
        <begin position="845"/>
        <end position="903"/>
    </location>
</feature>
<proteinExistence type="inferred from homology"/>
<keyword evidence="7 9" id="KW-0472">Membrane</keyword>
<dbReference type="InterPro" id="IPR019368">
    <property type="entry name" value="Ribosomal_mS29"/>
</dbReference>
<dbReference type="PROSITE" id="PS50920">
    <property type="entry name" value="SOLCAR"/>
    <property type="match status" value="3"/>
</dbReference>
<gene>
    <name evidence="12" type="ORF">FOZ62_008626</name>
</gene>
<evidence type="ECO:0000256" key="3">
    <source>
        <dbReference type="ARBA" id="ARBA00022448"/>
    </source>
</evidence>
<sequence>MGCGASFCRSSSAAVPPPAEGPARTEPKGPALAATDGCDNGLGTSIPPASSSGREEEMEDLVGTFYQRRVGDADGRAWRVVEALARGGDQSLDDLDRIDWNGMWRSVSSKVLKLVGGVEALKGEDVEAAAAGLFVTELANDTHYFPFELLFRESNKVDDAVRLMKKLSCLDEAFMNAIAIITTTEEFRSAGMAVGAGVYCRRIPADSEEHRRAKAEVKRAEDRFASLLETEPGVVVWSSALVGREEEVKALRVQRDGGRRRQVLVFRNADTCHEACVFSGGQEVEWEWVDLAEEEQISLGVTRVEAIAREESEVDFDICGFPYALRVSFPDGACPGRAVSLRARQALRRQMARGGSVVEVCKAALKDLDLTFAAVPFIVAEELRECREERRALEVKFMHNWLVPWSVLMVARACKYTARRYGNAPPGSGSRAEGRVSYSEALFCVLFNTAWDGKFSPSDDPAAIASSLYVTLAVLLSAVGREAPPAALVLGLALLDPPELLRAMAWELRVVLPESTVEKTLFRRRGRRPGIFQAVEGAVLHPGSGHVIELQAMLRPSRVYTVKPRSSKGRGESCRAAVKVHESLGVHWLEEQVSGLPLKELLLACCLPSPLTLPNSRLAYYRMRLVLQGAWSAARRSGSAGVLPCFPNLSRSVLAVRPSDPELLAGLWCAKGAAAGSSNSPELSSVLFLQAMAMLVSKGGYGDPRARLGQGERIVAWLVWRLGKHAYAKGEVLKVEKYGDMFRACAEAAREGINFEPPRVESGPFLDRAETARDLTGGPLRDEEVDEVLASSMADADVKRLPWAMDLSRPYPVAAFQRSPPGVGQIVRERKQVAVVSGTQEVTRGTCFGFGSNDRDQLGVRSIAEASSAVNWTARPVRLMCLKERRLVDVSAGDSISAAVCDEGRLYVWGSSFPEVSIPRFPQGVVVETVSCAASAVVALSEDGRLWQLGDLTSSPTSSRVGAAGAGVLEISLGGGASRAAAVSCGSYHAIAIDTRGRLWAWGRGEGGQLGIEDVEAYYDVKNETIVTTPTMLAGDISSISFASVSCGEAHSAAVTAGGQLYCWGWGEFGQLGLGFSADTFPPGQGGNSCRSPTPKVVEVGSDRDGVVTAVSCGGAFTACLTTLGAVWAWGSNESGQLALPPGDPMELARPRKVSNVPPGKRFKNVSCGFAHVLAIDAQGQVYSWGSDCYGQLGLLNPPAKSSGSWIAKAPPPRRSRQSCEYVPSVVGSIAAVRMGACAAGSLVSGASAGLAVDIGLYPVDTIKTRIQSRQGFWATGGFRGVYSGVGAAALGSAPAASLFFLTYEQSKARLPLKEGSFLLHGCSAALAECVACAARVPSDILKQNRQAGQFGTYREVISHIYRNFGVGGFFTGYMATLAREIPFGFIEFPIWEKLKAYAARMQGREQVTPLGGAICGAIAGGIAAAVTTPLDVVKTRSMLSIKATETGSASFLKTMMDIVRTEGPRALTKGMLPRVIQVSSGGIIFFGIYGWASEMTKAMGFGVRSPSLAVMARGMAMGSRGAAGFQAWDNAKVFGIPLPRDGEHNEQGKGRQSGGKGKSSSGTDYGQHQLKEQRDAVLEMYPSHIITPDVATMPLEDPVRRPDLWMPRQDDEGDEYFPKASDVGRFMRLPRDELMELLPEGMGGELPRDIMLIKSRQRDLGIMLRKVTLEIMRQLQCLRDKPSFQHARGWLLDGKKGSGKSGVLNYVVCWARLNGWLVVYEPLLSRYNREIAEIKRSNAGLYIQNEFSQQFLERTSIRNREFFEQMPVDMSVYGRKALDGNDLNFTRRLYAPLIEKAVNKEIVLKFGEDIDLEHLTPEQIEFKLERMAHYRRDVKIPSMVTPLPEPGTLWDIVDFALDNQAYACQAVYELFEQLKVQTKFPLLILCDEWCEAFPVSHYVSMRYENTIYNGYIPAYHLTMSRLFSKWDGDEYKRGVKLYGTSWRFRNRRDYRPKLCGVRDDEIKTVRNFSKHEFANYVGYYRLTNILFNFPKDKLEYFYMLSQGNGFQARRLLITLPPRPEGLLREPMSMFVFSDISEAYATEERCAWDSCFRGIDGSKKGNRTLTTMLTKRLITGVSAAAAIGAFTSPLPLAAALGLAVAPHNPANDYPPLDREVSELYAHNAARCIYSNLALRIVGPSIATPRRAQKRIEIDVNATRLRTIEVHCPEAENRSAFDIFYGDNPVLAWYSRGNGNESERDNFLFAEEVTPSGTGVDPLSMLRQPRDHASMSGELWTRIGKFAGIVEVCSAVIDIVAQPGTFNQLCDMFYAIGEDTVDTARSEGWIFKGGQWGLDVTEVTLPKR</sequence>
<evidence type="ECO:0000256" key="11">
    <source>
        <dbReference type="SAM" id="Phobius"/>
    </source>
</evidence>
<feature type="region of interest" description="Disordered" evidence="10">
    <location>
        <begin position="1537"/>
        <end position="1568"/>
    </location>
</feature>
<feature type="transmembrane region" description="Helical" evidence="11">
    <location>
        <begin position="1411"/>
        <end position="1434"/>
    </location>
</feature>
<dbReference type="InterPro" id="IPR023395">
    <property type="entry name" value="MCP_dom_sf"/>
</dbReference>
<comment type="similarity">
    <text evidence="2">Belongs to the mitochondrial carrier (TC 2.A.29) family.</text>
</comment>
<dbReference type="Gene3D" id="1.50.40.10">
    <property type="entry name" value="Mitochondrial carrier domain"/>
    <property type="match status" value="2"/>
</dbReference>